<feature type="domain" description="PTS EIIA type-2" evidence="6">
    <location>
        <begin position="5"/>
        <end position="145"/>
    </location>
</feature>
<evidence type="ECO:0000256" key="5">
    <source>
        <dbReference type="ARBA" id="ARBA00022840"/>
    </source>
</evidence>
<dbReference type="Gene3D" id="3.40.1700.10">
    <property type="entry name" value="DNA integrity scanning protein, DisA, N-terminal domain"/>
    <property type="match status" value="1"/>
</dbReference>
<dbReference type="AlphaFoldDB" id="H9UI25"/>
<evidence type="ECO:0000256" key="4">
    <source>
        <dbReference type="ARBA" id="ARBA00022741"/>
    </source>
</evidence>
<dbReference type="PROSITE" id="PS51094">
    <property type="entry name" value="PTS_EIIA_TYPE_2"/>
    <property type="match status" value="1"/>
</dbReference>
<keyword evidence="4" id="KW-0547">Nucleotide-binding</keyword>
<dbReference type="eggNOG" id="COG1624">
    <property type="taxonomic scope" value="Bacteria"/>
</dbReference>
<dbReference type="EMBL" id="CP003282">
    <property type="protein sequence ID" value="AFG37168.1"/>
    <property type="molecule type" value="Genomic_DNA"/>
</dbReference>
<dbReference type="Gene3D" id="3.40.930.10">
    <property type="entry name" value="Mannitol-specific EII, Chain A"/>
    <property type="match status" value="1"/>
</dbReference>
<dbReference type="SUPFAM" id="SSF55804">
    <property type="entry name" value="Phoshotransferase/anion transport protein"/>
    <property type="match status" value="1"/>
</dbReference>
<dbReference type="eggNOG" id="COG1762">
    <property type="taxonomic scope" value="Bacteria"/>
</dbReference>
<dbReference type="PANTHER" id="PTHR34185:SF1">
    <property type="entry name" value="DIADENYLATE CYCLASE"/>
    <property type="match status" value="1"/>
</dbReference>
<dbReference type="InterPro" id="IPR003390">
    <property type="entry name" value="DNA_integrity_scan_DisA_N"/>
</dbReference>
<dbReference type="GO" id="GO:0106408">
    <property type="term" value="F:diadenylate cyclase activity"/>
    <property type="evidence" value="ECO:0007669"/>
    <property type="project" value="UniProtKB-EC"/>
</dbReference>
<organism evidence="8 9">
    <name type="scientific">Spirochaeta africana (strain ATCC 700263 / DSM 8902 / Z-7692)</name>
    <dbReference type="NCBI Taxonomy" id="889378"/>
    <lineage>
        <taxon>Bacteria</taxon>
        <taxon>Pseudomonadati</taxon>
        <taxon>Spirochaetota</taxon>
        <taxon>Spirochaetia</taxon>
        <taxon>Spirochaetales</taxon>
        <taxon>Spirochaetaceae</taxon>
        <taxon>Spirochaeta</taxon>
    </lineage>
</organism>
<proteinExistence type="inferred from homology"/>
<keyword evidence="3" id="KW-0548">Nucleotidyltransferase</keyword>
<reference evidence="9" key="1">
    <citation type="journal article" date="2013" name="Stand. Genomic Sci.">
        <title>Complete genome sequence of the halophilic bacterium Spirochaeta africana type strain (Z-7692(T)) from the alkaline Lake Magadi in the East African Rift.</title>
        <authorList>
            <person name="Liolos K."/>
            <person name="Abt B."/>
            <person name="Scheuner C."/>
            <person name="Teshima H."/>
            <person name="Held B."/>
            <person name="Lapidus A."/>
            <person name="Nolan M."/>
            <person name="Lucas S."/>
            <person name="Deshpande S."/>
            <person name="Cheng J.F."/>
            <person name="Tapia R."/>
            <person name="Goodwin L.A."/>
            <person name="Pitluck S."/>
            <person name="Pagani I."/>
            <person name="Ivanova N."/>
            <person name="Mavromatis K."/>
            <person name="Mikhailova N."/>
            <person name="Huntemann M."/>
            <person name="Pati A."/>
            <person name="Chen A."/>
            <person name="Palaniappan K."/>
            <person name="Land M."/>
            <person name="Rohde M."/>
            <person name="Tindall B.J."/>
            <person name="Detter J.C."/>
            <person name="Goker M."/>
            <person name="Bristow J."/>
            <person name="Eisen J.A."/>
            <person name="Markowitz V."/>
            <person name="Hugenholtz P."/>
            <person name="Woyke T."/>
            <person name="Klenk H.P."/>
            <person name="Kyrpides N.C."/>
        </authorList>
    </citation>
    <scope>NUCLEOTIDE SEQUENCE</scope>
    <source>
        <strain evidence="9">ATCC 700263 / DSM 8902 / Z-7692</strain>
    </source>
</reference>
<evidence type="ECO:0000259" key="7">
    <source>
        <dbReference type="PROSITE" id="PS51794"/>
    </source>
</evidence>
<keyword evidence="5" id="KW-0067">ATP-binding</keyword>
<dbReference type="InterPro" id="IPR050338">
    <property type="entry name" value="DisA"/>
</dbReference>
<dbReference type="OrthoDB" id="9775217at2"/>
<protein>
    <submittedName>
        <fullName evidence="8">Phosphotransferase system mannitol/fructose-specifc IIA component (Ntr-type)</fullName>
    </submittedName>
</protein>
<dbReference type="Proteomes" id="UP000007383">
    <property type="component" value="Chromosome"/>
</dbReference>
<evidence type="ECO:0000256" key="2">
    <source>
        <dbReference type="ARBA" id="ARBA00022679"/>
    </source>
</evidence>
<dbReference type="PROSITE" id="PS00372">
    <property type="entry name" value="PTS_EIIA_TYPE_2_HIS"/>
    <property type="match status" value="1"/>
</dbReference>
<dbReference type="GO" id="GO:0004016">
    <property type="term" value="F:adenylate cyclase activity"/>
    <property type="evidence" value="ECO:0007669"/>
    <property type="project" value="TreeGrafter"/>
</dbReference>
<dbReference type="Pfam" id="PF00359">
    <property type="entry name" value="PTS_EIIA_2"/>
    <property type="match status" value="1"/>
</dbReference>
<keyword evidence="2 8" id="KW-0808">Transferase</keyword>
<dbReference type="PROSITE" id="PS51794">
    <property type="entry name" value="DAC"/>
    <property type="match status" value="1"/>
</dbReference>
<sequence length="436" mass="48010">MSIAEFFAPERVVMLKRSTKQGAVNELVRALCASVPELDRAAVTTAIWDREQLFSTRIAPMIAVPHAQLPDLEGSYIAVGKSRRGIEYDARDEQRVHLVFLLIGSEDNHLKVLSELARLLQRQGLVQRLLTAAGRREMYQLLTEPAPREAGTGESRTATVVGEYAGQLAERVEARVVMVHGESANVGLLANLRRQGRSVVLVGTEDQGDQIDESLYDHHLLVPFKGLDRSNQVEITMLMALSKGLIHKGDKVVNVFGLTGSQLDTIVLSDVARDFKLFFSMPLQGQQDGLDQQVFMRAMQIMAELAQEGREGKAVGTLIVLGDYEHVKTHCQQMVINPFQGYDESERNILDPSLTETIKEFSRIDGAFVIRGDGVIMSAGTYLRINHAVTGLTPGLGARHTAAAGITMDCEALSICLSESTRQISLFRSGERIMVV</sequence>
<evidence type="ECO:0000256" key="3">
    <source>
        <dbReference type="ARBA" id="ARBA00022695"/>
    </source>
</evidence>
<dbReference type="InterPro" id="IPR002178">
    <property type="entry name" value="PTS_EIIA_type-2_dom"/>
</dbReference>
<comment type="catalytic activity">
    <reaction evidence="1">
        <text>2 ATP = 3',3'-c-di-AMP + 2 diphosphate</text>
        <dbReference type="Rhea" id="RHEA:35655"/>
        <dbReference type="ChEBI" id="CHEBI:30616"/>
        <dbReference type="ChEBI" id="CHEBI:33019"/>
        <dbReference type="ChEBI" id="CHEBI:71500"/>
        <dbReference type="EC" id="2.7.7.85"/>
    </reaction>
</comment>
<dbReference type="CDD" id="cd00211">
    <property type="entry name" value="PTS_IIA_fru"/>
    <property type="match status" value="1"/>
</dbReference>
<dbReference type="RefSeq" id="WP_014455160.1">
    <property type="nucleotide sequence ID" value="NC_017098.1"/>
</dbReference>
<dbReference type="InterPro" id="IPR016152">
    <property type="entry name" value="PTrfase/Anion_transptr"/>
</dbReference>
<gene>
    <name evidence="8" type="ordered locus">Spiaf_1081</name>
</gene>
<dbReference type="HAMAP" id="MF_00840">
    <property type="entry name" value="DacZ"/>
    <property type="match status" value="1"/>
</dbReference>
<dbReference type="InterPro" id="IPR036888">
    <property type="entry name" value="DNA_integrity_DisA_N_sf"/>
</dbReference>
<evidence type="ECO:0000313" key="8">
    <source>
        <dbReference type="EMBL" id="AFG37168.1"/>
    </source>
</evidence>
<dbReference type="KEGG" id="sfc:Spiaf_1081"/>
<feature type="domain" description="DAC" evidence="7">
    <location>
        <begin position="272"/>
        <end position="436"/>
    </location>
</feature>
<dbReference type="HOGENOM" id="CLU_616638_0_0_12"/>
<evidence type="ECO:0000256" key="1">
    <source>
        <dbReference type="ARBA" id="ARBA00000877"/>
    </source>
</evidence>
<dbReference type="STRING" id="889378.Spiaf_1081"/>
<dbReference type="PANTHER" id="PTHR34185">
    <property type="entry name" value="DIADENYLATE CYCLASE"/>
    <property type="match status" value="1"/>
</dbReference>
<name>H9UI25_SPIAZ</name>
<dbReference type="InterPro" id="IPR014499">
    <property type="entry name" value="DAC_DacZ"/>
</dbReference>
<accession>H9UI25</accession>
<dbReference type="SUPFAM" id="SSF143597">
    <property type="entry name" value="YojJ-like"/>
    <property type="match status" value="1"/>
</dbReference>
<evidence type="ECO:0000259" key="6">
    <source>
        <dbReference type="PROSITE" id="PS51094"/>
    </source>
</evidence>
<dbReference type="Pfam" id="PF02457">
    <property type="entry name" value="DAC"/>
    <property type="match status" value="1"/>
</dbReference>
<evidence type="ECO:0000313" key="9">
    <source>
        <dbReference type="Proteomes" id="UP000007383"/>
    </source>
</evidence>
<dbReference type="GO" id="GO:0005524">
    <property type="term" value="F:ATP binding"/>
    <property type="evidence" value="ECO:0007669"/>
    <property type="project" value="UniProtKB-KW"/>
</dbReference>
<dbReference type="PATRIC" id="fig|889378.3.peg.1082"/>
<keyword evidence="9" id="KW-1185">Reference proteome</keyword>